<sequence length="48" mass="4918">MSAMDAAITAARARQSTRINAQAADMLAGALLFETADEDSAGGMAELM</sequence>
<gene>
    <name evidence="1" type="ordered locus">MSMEI_5310</name>
</gene>
<evidence type="ECO:0000313" key="1">
    <source>
        <dbReference type="EMBL" id="AFP41752.1"/>
    </source>
</evidence>
<dbReference type="PATRIC" id="fig|246196.56.peg.5431"/>
<dbReference type="EMBL" id="CP001663">
    <property type="protein sequence ID" value="AFP41752.1"/>
    <property type="molecule type" value="Genomic_DNA"/>
</dbReference>
<protein>
    <submittedName>
        <fullName evidence="1">Uncharacterized protein</fullName>
    </submittedName>
</protein>
<reference evidence="1 2" key="1">
    <citation type="journal article" date="2007" name="Genome Biol.">
        <title>Interrupted coding sequences in Mycobacterium smegmatis: authentic mutations or sequencing errors?</title>
        <authorList>
            <person name="Deshayes C."/>
            <person name="Perrodou E."/>
            <person name="Gallien S."/>
            <person name="Euphrasie D."/>
            <person name="Schaeffer C."/>
            <person name="Van-Dorsselaer A."/>
            <person name="Poch O."/>
            <person name="Lecompte O."/>
            <person name="Reyrat J.M."/>
        </authorList>
    </citation>
    <scope>NUCLEOTIDE SEQUENCE [LARGE SCALE GENOMIC DNA]</scope>
    <source>
        <strain evidence="2">ATCC 700084 / mc(2)155</strain>
    </source>
</reference>
<proteinExistence type="predicted"/>
<reference evidence="1 2" key="2">
    <citation type="journal article" date="2009" name="Genome Res.">
        <title>Ortho-proteogenomics: multiple proteomes investigation through orthology and a new MS-based protocol.</title>
        <authorList>
            <person name="Gallien S."/>
            <person name="Perrodou E."/>
            <person name="Carapito C."/>
            <person name="Deshayes C."/>
            <person name="Reyrat J.M."/>
            <person name="Van Dorsselaer A."/>
            <person name="Poch O."/>
            <person name="Schaeffer C."/>
            <person name="Lecompte O."/>
        </authorList>
    </citation>
    <scope>NUCLEOTIDE SEQUENCE [LARGE SCALE GENOMIC DNA]</scope>
    <source>
        <strain evidence="2">ATCC 700084 / mc(2)155</strain>
    </source>
</reference>
<accession>I7G7Q5</accession>
<dbReference type="AlphaFoldDB" id="I7G7Q5"/>
<name>I7G7Q5_MYCS2</name>
<organism evidence="1 2">
    <name type="scientific">Mycolicibacterium smegmatis (strain ATCC 700084 / mc(2)155)</name>
    <name type="common">Mycobacterium smegmatis</name>
    <dbReference type="NCBI Taxonomy" id="246196"/>
    <lineage>
        <taxon>Bacteria</taxon>
        <taxon>Bacillati</taxon>
        <taxon>Actinomycetota</taxon>
        <taxon>Actinomycetes</taxon>
        <taxon>Mycobacteriales</taxon>
        <taxon>Mycobacteriaceae</taxon>
        <taxon>Mycolicibacterium</taxon>
    </lineage>
</organism>
<evidence type="ECO:0000313" key="2">
    <source>
        <dbReference type="Proteomes" id="UP000006158"/>
    </source>
</evidence>
<dbReference type="KEGG" id="msg:MSMEI_5310"/>
<dbReference type="Proteomes" id="UP000006158">
    <property type="component" value="Chromosome"/>
</dbReference>